<organism evidence="3 4">
    <name type="scientific">Marinilactibacillus piezotolerans</name>
    <dbReference type="NCBI Taxonomy" id="258723"/>
    <lineage>
        <taxon>Bacteria</taxon>
        <taxon>Bacillati</taxon>
        <taxon>Bacillota</taxon>
        <taxon>Bacilli</taxon>
        <taxon>Lactobacillales</taxon>
        <taxon>Carnobacteriaceae</taxon>
        <taxon>Marinilactibacillus</taxon>
    </lineage>
</organism>
<evidence type="ECO:0000313" key="4">
    <source>
        <dbReference type="Proteomes" id="UP000199589"/>
    </source>
</evidence>
<keyword evidence="4" id="KW-1185">Reference proteome</keyword>
<dbReference type="Proteomes" id="UP000199589">
    <property type="component" value="Unassembled WGS sequence"/>
</dbReference>
<dbReference type="OrthoDB" id="9801697at2"/>
<gene>
    <name evidence="3" type="ORF">SAMN04488569_101512</name>
</gene>
<keyword evidence="1 3" id="KW-0808">Transferase</keyword>
<dbReference type="InterPro" id="IPR017694">
    <property type="entry name" value="Phosphonate_tfrase_rpt"/>
</dbReference>
<dbReference type="PROSITE" id="PS00101">
    <property type="entry name" value="HEXAPEP_TRANSFERASES"/>
    <property type="match status" value="1"/>
</dbReference>
<dbReference type="Gene3D" id="2.160.10.10">
    <property type="entry name" value="Hexapeptide repeat proteins"/>
    <property type="match status" value="1"/>
</dbReference>
<protein>
    <submittedName>
        <fullName evidence="3">Phosphonate metabolim protein, transferase hexapeptide repeat family</fullName>
    </submittedName>
</protein>
<keyword evidence="2" id="KW-0677">Repeat</keyword>
<dbReference type="InterPro" id="IPR011004">
    <property type="entry name" value="Trimer_LpxA-like_sf"/>
</dbReference>
<dbReference type="AlphaFoldDB" id="A0A1I3XJZ2"/>
<name>A0A1I3XJZ2_9LACT</name>
<dbReference type="InterPro" id="IPR018357">
    <property type="entry name" value="Hexapep_transf_CS"/>
</dbReference>
<evidence type="ECO:0000313" key="3">
    <source>
        <dbReference type="EMBL" id="SFK19904.1"/>
    </source>
</evidence>
<dbReference type="PANTHER" id="PTHR43300:SF11">
    <property type="entry name" value="ACETYLTRANSFERASE RV3034C-RELATED"/>
    <property type="match status" value="1"/>
</dbReference>
<dbReference type="STRING" id="258723.GCA_900169305_01709"/>
<reference evidence="4" key="1">
    <citation type="submission" date="2016-10" db="EMBL/GenBank/DDBJ databases">
        <authorList>
            <person name="Varghese N."/>
            <person name="Submissions S."/>
        </authorList>
    </citation>
    <scope>NUCLEOTIDE SEQUENCE [LARGE SCALE GENOMIC DNA]</scope>
    <source>
        <strain evidence="4">DSM 16108</strain>
    </source>
</reference>
<dbReference type="CDD" id="cd03349">
    <property type="entry name" value="LbH_XAT"/>
    <property type="match status" value="1"/>
</dbReference>
<dbReference type="Pfam" id="PF00132">
    <property type="entry name" value="Hexapep"/>
    <property type="match status" value="1"/>
</dbReference>
<dbReference type="SUPFAM" id="SSF51161">
    <property type="entry name" value="Trimeric LpxA-like enzymes"/>
    <property type="match status" value="1"/>
</dbReference>
<proteinExistence type="predicted"/>
<dbReference type="InterPro" id="IPR050179">
    <property type="entry name" value="Trans_hexapeptide_repeat"/>
</dbReference>
<dbReference type="GO" id="GO:0016740">
    <property type="term" value="F:transferase activity"/>
    <property type="evidence" value="ECO:0007669"/>
    <property type="project" value="UniProtKB-KW"/>
</dbReference>
<dbReference type="PANTHER" id="PTHR43300">
    <property type="entry name" value="ACETYLTRANSFERASE"/>
    <property type="match status" value="1"/>
</dbReference>
<dbReference type="NCBIfam" id="TIGR03308">
    <property type="entry name" value="phn_thr-fam"/>
    <property type="match status" value="1"/>
</dbReference>
<evidence type="ECO:0000256" key="1">
    <source>
        <dbReference type="ARBA" id="ARBA00022679"/>
    </source>
</evidence>
<evidence type="ECO:0000256" key="2">
    <source>
        <dbReference type="ARBA" id="ARBA00022737"/>
    </source>
</evidence>
<sequence>MHIETIQLYPDRPVIGVHSQVKDTTFEEYVELGTFNSVDNSSIGGYSYTGSYCYIQNSVIGRFASISDMVRIGPTNHPYERPSQHLFAYNGDGYGFPNKDSQFLEGRRQKVTTIGNDVWIGHGVTIQSGITVGDGAVIGAGAVVTKDVPPYTIVGGIPAKPLKERFPKEIQEKLLKINWWNWSRKELEEHYEDLKLPIEDFVEKFI</sequence>
<accession>A0A1I3XJZ2</accession>
<dbReference type="RefSeq" id="WP_072693588.1">
    <property type="nucleotide sequence ID" value="NZ_FOSJ01000015.1"/>
</dbReference>
<dbReference type="InterPro" id="IPR001451">
    <property type="entry name" value="Hexapep"/>
</dbReference>
<dbReference type="EMBL" id="FOSJ01000015">
    <property type="protein sequence ID" value="SFK19904.1"/>
    <property type="molecule type" value="Genomic_DNA"/>
</dbReference>